<evidence type="ECO:0000313" key="1">
    <source>
        <dbReference type="EMBL" id="MBS4194860.1"/>
    </source>
</evidence>
<keyword evidence="2" id="KW-1185">Reference proteome</keyword>
<dbReference type="AlphaFoldDB" id="A0A942TBW7"/>
<dbReference type="RefSeq" id="WP_213124010.1">
    <property type="nucleotide sequence ID" value="NZ_JAGYPG010000001.1"/>
</dbReference>
<name>A0A942TBW7_9BACI</name>
<sequence length="122" mass="14001">MNISEMFDKINQSVNELDLVHARKLIEENMEIIKGKKHFLSRNARELLEVLIDANLSTLSRKEMLVLQTINAYASSFDLVGLKITLKNNTELLVKEDILQYLNSDARIVLEGMGVIRKQNIM</sequence>
<dbReference type="EMBL" id="JAGYPG010000001">
    <property type="protein sequence ID" value="MBS4194860.1"/>
    <property type="molecule type" value="Genomic_DNA"/>
</dbReference>
<evidence type="ECO:0000313" key="2">
    <source>
        <dbReference type="Proteomes" id="UP000681414"/>
    </source>
</evidence>
<accession>A0A942TBW7</accession>
<gene>
    <name evidence="1" type="ORF">KHA97_07195</name>
</gene>
<comment type="caution">
    <text evidence="1">The sequence shown here is derived from an EMBL/GenBank/DDBJ whole genome shotgun (WGS) entry which is preliminary data.</text>
</comment>
<organism evidence="1 2">
    <name type="scientific">Lederbergia citri</name>
    <dbReference type="NCBI Taxonomy" id="2833580"/>
    <lineage>
        <taxon>Bacteria</taxon>
        <taxon>Bacillati</taxon>
        <taxon>Bacillota</taxon>
        <taxon>Bacilli</taxon>
        <taxon>Bacillales</taxon>
        <taxon>Bacillaceae</taxon>
        <taxon>Lederbergia</taxon>
    </lineage>
</organism>
<proteinExistence type="predicted"/>
<protein>
    <submittedName>
        <fullName evidence="1">Uncharacterized protein</fullName>
    </submittedName>
</protein>
<reference evidence="1 2" key="1">
    <citation type="submission" date="2021-05" db="EMBL/GenBank/DDBJ databases">
        <title>Novel Bacillus species.</title>
        <authorList>
            <person name="Liu G."/>
        </authorList>
    </citation>
    <scope>NUCLEOTIDE SEQUENCE [LARGE SCALE GENOMIC DNA]</scope>
    <source>
        <strain evidence="2">FJAT-49780</strain>
    </source>
</reference>
<dbReference type="Proteomes" id="UP000681414">
    <property type="component" value="Unassembled WGS sequence"/>
</dbReference>